<organism evidence="1 2">
    <name type="scientific">Pseudomyxococcus hansupus</name>
    <dbReference type="NCBI Taxonomy" id="1297742"/>
    <lineage>
        <taxon>Bacteria</taxon>
        <taxon>Pseudomonadati</taxon>
        <taxon>Myxococcota</taxon>
        <taxon>Myxococcia</taxon>
        <taxon>Myxococcales</taxon>
        <taxon>Cystobacterineae</taxon>
        <taxon>Myxococcaceae</taxon>
        <taxon>Pseudomyxococcus</taxon>
    </lineage>
</organism>
<accession>A0A0H4WQK1</accession>
<dbReference type="OrthoDB" id="5521831at2"/>
<dbReference type="AlphaFoldDB" id="A0A0H4WQK1"/>
<dbReference type="GO" id="GO:0042742">
    <property type="term" value="P:defense response to bacterium"/>
    <property type="evidence" value="ECO:0007669"/>
    <property type="project" value="InterPro"/>
</dbReference>
<reference evidence="1 2" key="1">
    <citation type="journal article" date="2016" name="PLoS ONE">
        <title>Complete Genome Sequence and Comparative Genomics of a Novel Myxobacterium Myxococcus hansupus.</title>
        <authorList>
            <person name="Sharma G."/>
            <person name="Narwani T."/>
            <person name="Subramanian S."/>
        </authorList>
    </citation>
    <scope>NUCLEOTIDE SEQUENCE [LARGE SCALE GENOMIC DNA]</scope>
    <source>
        <strain evidence="2">mixupus</strain>
    </source>
</reference>
<evidence type="ECO:0000313" key="1">
    <source>
        <dbReference type="EMBL" id="AKQ63600.1"/>
    </source>
</evidence>
<sequence length="80" mass="8637">MSHSDKKHILRAWRDADYYDSLTDAERAALPDSPASVMELDDATLAFITGGDTEATCPSNPTPTQRSCLFTPCGTSHCCA</sequence>
<dbReference type="RefSeq" id="WP_002636956.1">
    <property type="nucleotide sequence ID" value="NZ_CP012109.1"/>
</dbReference>
<dbReference type="KEGG" id="mym:A176_000512"/>
<dbReference type="InterPro" id="IPR027635">
    <property type="entry name" value="Lantibiotic2_lead_pep_dom"/>
</dbReference>
<protein>
    <recommendedName>
        <fullName evidence="3">Mersacidin/lichenicidin family type 2 lantibiotic</fullName>
    </recommendedName>
</protein>
<keyword evidence="2" id="KW-1185">Reference proteome</keyword>
<proteinExistence type="predicted"/>
<dbReference type="Proteomes" id="UP000009026">
    <property type="component" value="Chromosome"/>
</dbReference>
<evidence type="ECO:0008006" key="3">
    <source>
        <dbReference type="Google" id="ProtNLM"/>
    </source>
</evidence>
<evidence type="ECO:0000313" key="2">
    <source>
        <dbReference type="Proteomes" id="UP000009026"/>
    </source>
</evidence>
<name>A0A0H4WQK1_9BACT</name>
<dbReference type="NCBIfam" id="TIGR03898">
    <property type="entry name" value="lanti_MRSA_kill"/>
    <property type="match status" value="1"/>
</dbReference>
<dbReference type="EMBL" id="CP012109">
    <property type="protein sequence ID" value="AKQ63600.1"/>
    <property type="molecule type" value="Genomic_DNA"/>
</dbReference>
<dbReference type="PATRIC" id="fig|1297742.4.peg.521"/>
<gene>
    <name evidence="1" type="ORF">A176_000512</name>
</gene>